<dbReference type="Gene3D" id="3.90.1150.10">
    <property type="entry name" value="Aspartate Aminotransferase, domain 1"/>
    <property type="match status" value="1"/>
</dbReference>
<dbReference type="AlphaFoldDB" id="A0A2W5F7T1"/>
<dbReference type="Proteomes" id="UP000249633">
    <property type="component" value="Unassembled WGS sequence"/>
</dbReference>
<feature type="active site" description="Proton acceptor" evidence="2">
    <location>
        <position position="179"/>
    </location>
</feature>
<dbReference type="PANTHER" id="PTHR30244:SF34">
    <property type="entry name" value="DTDP-4-AMINO-4,6-DIDEOXYGALACTOSE TRANSAMINASE"/>
    <property type="match status" value="1"/>
</dbReference>
<keyword evidence="3 4" id="KW-0663">Pyridoxal phosphate</keyword>
<evidence type="ECO:0000256" key="2">
    <source>
        <dbReference type="PIRSR" id="PIRSR000390-1"/>
    </source>
</evidence>
<evidence type="ECO:0000256" key="4">
    <source>
        <dbReference type="RuleBase" id="RU004508"/>
    </source>
</evidence>
<protein>
    <recommendedName>
        <fullName evidence="7">DegT/DnrJ/EryC1/StrS aminotransferase</fullName>
    </recommendedName>
</protein>
<dbReference type="InterPro" id="IPR015424">
    <property type="entry name" value="PyrdxlP-dep_Trfase"/>
</dbReference>
<dbReference type="GO" id="GO:0008483">
    <property type="term" value="F:transaminase activity"/>
    <property type="evidence" value="ECO:0007669"/>
    <property type="project" value="TreeGrafter"/>
</dbReference>
<dbReference type="InterPro" id="IPR000653">
    <property type="entry name" value="DegT/StrS_aminotransferase"/>
</dbReference>
<dbReference type="EMBL" id="QFOD01000032">
    <property type="protein sequence ID" value="PZP27282.1"/>
    <property type="molecule type" value="Genomic_DNA"/>
</dbReference>
<dbReference type="Gene3D" id="3.40.640.10">
    <property type="entry name" value="Type I PLP-dependent aspartate aminotransferase-like (Major domain)"/>
    <property type="match status" value="1"/>
</dbReference>
<dbReference type="PANTHER" id="PTHR30244">
    <property type="entry name" value="TRANSAMINASE"/>
    <property type="match status" value="1"/>
</dbReference>
<sequence length="411" mass="42996">MKALAATALRWIDFPRALTLRLTRGAACVGNFRAAFAASLGVAPERVQLFGSGRAALHALVSGLALPPDAEVLLPGYTCAVVPNVFLHLGLPVRYVDIAPGGYNPTAEAVAAAISPRTALVLLPHNFGLAMEGLAALRARFPAVVFVEDAAHAWGTRLADGSMVGTQGQAAFFSFEYSKPLSCGLGGALVLNDDALRARLPVPALHMAPASALFRQTLTLAWHRLVQTLPGPALALLQALLRAPSRLLGLVAATPAAELTGVAQPDYRLGLAPWSAALGVGQARRAAGLWALRQAQCRVYDDVLAGTAWQRPPRAPGDVLVRYPVRLPAGVDREAVRAALARAGLLMGEWFDDVVHPRGSYRHGYTAGDCPVGEATAACVINLPLGLHARLSGAQRRALRAIALAHGGAAA</sequence>
<dbReference type="GO" id="GO:0000271">
    <property type="term" value="P:polysaccharide biosynthetic process"/>
    <property type="evidence" value="ECO:0007669"/>
    <property type="project" value="TreeGrafter"/>
</dbReference>
<evidence type="ECO:0000256" key="1">
    <source>
        <dbReference type="ARBA" id="ARBA00037999"/>
    </source>
</evidence>
<evidence type="ECO:0000313" key="5">
    <source>
        <dbReference type="EMBL" id="PZP27282.1"/>
    </source>
</evidence>
<reference evidence="5 6" key="1">
    <citation type="submission" date="2017-08" db="EMBL/GenBank/DDBJ databases">
        <title>Infants hospitalized years apart are colonized by the same room-sourced microbial strains.</title>
        <authorList>
            <person name="Brooks B."/>
            <person name="Olm M.R."/>
            <person name="Firek B.A."/>
            <person name="Baker R."/>
            <person name="Thomas B.C."/>
            <person name="Morowitz M.J."/>
            <person name="Banfield J.F."/>
        </authorList>
    </citation>
    <scope>NUCLEOTIDE SEQUENCE [LARGE SCALE GENOMIC DNA]</scope>
    <source>
        <strain evidence="5">S2_012_000_R2_81</strain>
    </source>
</reference>
<comment type="similarity">
    <text evidence="1 4">Belongs to the DegT/DnrJ/EryC1 family.</text>
</comment>
<dbReference type="PIRSF" id="PIRSF000390">
    <property type="entry name" value="PLP_StrS"/>
    <property type="match status" value="1"/>
</dbReference>
<comment type="caution">
    <text evidence="5">The sequence shown here is derived from an EMBL/GenBank/DDBJ whole genome shotgun (WGS) entry which is preliminary data.</text>
</comment>
<dbReference type="GO" id="GO:0030170">
    <property type="term" value="F:pyridoxal phosphate binding"/>
    <property type="evidence" value="ECO:0007669"/>
    <property type="project" value="TreeGrafter"/>
</dbReference>
<dbReference type="Pfam" id="PF01041">
    <property type="entry name" value="DegT_DnrJ_EryC1"/>
    <property type="match status" value="2"/>
</dbReference>
<dbReference type="SUPFAM" id="SSF53383">
    <property type="entry name" value="PLP-dependent transferases"/>
    <property type="match status" value="1"/>
</dbReference>
<organism evidence="5 6">
    <name type="scientific">Roseateles depolymerans</name>
    <dbReference type="NCBI Taxonomy" id="76731"/>
    <lineage>
        <taxon>Bacteria</taxon>
        <taxon>Pseudomonadati</taxon>
        <taxon>Pseudomonadota</taxon>
        <taxon>Betaproteobacteria</taxon>
        <taxon>Burkholderiales</taxon>
        <taxon>Sphaerotilaceae</taxon>
        <taxon>Roseateles</taxon>
    </lineage>
</organism>
<evidence type="ECO:0000256" key="3">
    <source>
        <dbReference type="PIRSR" id="PIRSR000390-2"/>
    </source>
</evidence>
<evidence type="ECO:0008006" key="7">
    <source>
        <dbReference type="Google" id="ProtNLM"/>
    </source>
</evidence>
<dbReference type="InterPro" id="IPR015422">
    <property type="entry name" value="PyrdxlP-dep_Trfase_small"/>
</dbReference>
<feature type="modified residue" description="N6-(pyridoxal phosphate)lysine" evidence="3">
    <location>
        <position position="179"/>
    </location>
</feature>
<proteinExistence type="inferred from homology"/>
<accession>A0A2W5F7T1</accession>
<gene>
    <name evidence="5" type="ORF">DI603_22205</name>
</gene>
<evidence type="ECO:0000313" key="6">
    <source>
        <dbReference type="Proteomes" id="UP000249633"/>
    </source>
</evidence>
<dbReference type="InterPro" id="IPR015421">
    <property type="entry name" value="PyrdxlP-dep_Trfase_major"/>
</dbReference>
<name>A0A2W5F7T1_9BURK</name>